<reference evidence="2 3" key="1">
    <citation type="submission" date="2023-07" db="EMBL/GenBank/DDBJ databases">
        <title>Sequencing the genomes of 1000 actinobacteria strains.</title>
        <authorList>
            <person name="Klenk H.-P."/>
        </authorList>
    </citation>
    <scope>NUCLEOTIDE SEQUENCE [LARGE SCALE GENOMIC DNA]</scope>
    <source>
        <strain evidence="2 3">DSM 44109</strain>
    </source>
</reference>
<organism evidence="2 3">
    <name type="scientific">Streptosporangium brasiliense</name>
    <dbReference type="NCBI Taxonomy" id="47480"/>
    <lineage>
        <taxon>Bacteria</taxon>
        <taxon>Bacillati</taxon>
        <taxon>Actinomycetota</taxon>
        <taxon>Actinomycetes</taxon>
        <taxon>Streptosporangiales</taxon>
        <taxon>Streptosporangiaceae</taxon>
        <taxon>Streptosporangium</taxon>
    </lineage>
</organism>
<evidence type="ECO:0000256" key="1">
    <source>
        <dbReference type="SAM" id="MobiDB-lite"/>
    </source>
</evidence>
<feature type="compositionally biased region" description="Acidic residues" evidence="1">
    <location>
        <begin position="138"/>
        <end position="161"/>
    </location>
</feature>
<evidence type="ECO:0000313" key="2">
    <source>
        <dbReference type="EMBL" id="MDP9866518.1"/>
    </source>
</evidence>
<feature type="compositionally biased region" description="Basic and acidic residues" evidence="1">
    <location>
        <begin position="210"/>
        <end position="220"/>
    </location>
</feature>
<name>A0ABT9RB95_9ACTN</name>
<comment type="caution">
    <text evidence="2">The sequence shown here is derived from an EMBL/GenBank/DDBJ whole genome shotgun (WGS) entry which is preliminary data.</text>
</comment>
<accession>A0ABT9RB95</accession>
<proteinExistence type="predicted"/>
<feature type="region of interest" description="Disordered" evidence="1">
    <location>
        <begin position="101"/>
        <end position="220"/>
    </location>
</feature>
<feature type="compositionally biased region" description="Acidic residues" evidence="1">
    <location>
        <begin position="106"/>
        <end position="115"/>
    </location>
</feature>
<feature type="compositionally biased region" description="Acidic residues" evidence="1">
    <location>
        <begin position="178"/>
        <end position="193"/>
    </location>
</feature>
<evidence type="ECO:0000313" key="3">
    <source>
        <dbReference type="Proteomes" id="UP001230426"/>
    </source>
</evidence>
<gene>
    <name evidence="2" type="ORF">J2S55_005784</name>
</gene>
<dbReference type="EMBL" id="JAUSRB010000002">
    <property type="protein sequence ID" value="MDP9866518.1"/>
    <property type="molecule type" value="Genomic_DNA"/>
</dbReference>
<feature type="compositionally biased region" description="Basic residues" evidence="1">
    <location>
        <begin position="120"/>
        <end position="130"/>
    </location>
</feature>
<dbReference type="Proteomes" id="UP001230426">
    <property type="component" value="Unassembled WGS sequence"/>
</dbReference>
<keyword evidence="3" id="KW-1185">Reference proteome</keyword>
<dbReference type="RefSeq" id="WP_306867345.1">
    <property type="nucleotide sequence ID" value="NZ_JAUSRB010000002.1"/>
</dbReference>
<sequence length="220" mass="24187">MKCGLQMALAVGAGYLLGRSHKLRLALALAAAGATGRLGVSGGDLLQQGLKTLGSSPELSKLTDSVRGELLEVGKAAVRTAASKQIDSLTSRLHERAEFLRGQGEAAEEEPEEEREPARGRRAAGRRPAGRSRAAREEPEDEEEEYEEGPEEEEEEEEEEPAPARGRRSTGRSRSEREEPEEEEEEEEEEPEGEPPARRRAGARRTQTATRERPVRRARG</sequence>
<protein>
    <submittedName>
        <fullName evidence="2">Mg-chelatase subunit ChlI</fullName>
    </submittedName>
</protein>